<evidence type="ECO:0000259" key="11">
    <source>
        <dbReference type="Pfam" id="PF03895"/>
    </source>
</evidence>
<feature type="domain" description="Trimeric autotransporter adhesin YadA-like stalk" evidence="12">
    <location>
        <begin position="364"/>
        <end position="398"/>
    </location>
</feature>
<proteinExistence type="inferred from homology"/>
<dbReference type="Gene3D" id="1.20.5.170">
    <property type="match status" value="6"/>
</dbReference>
<reference evidence="14" key="1">
    <citation type="submission" date="2016-01" db="EMBL/GenBank/DDBJ databases">
        <title>Draft genome of Chromobacterium sp. F49.</title>
        <authorList>
            <person name="Hong K.W."/>
        </authorList>
    </citation>
    <scope>NUCLEOTIDE SEQUENCE [LARGE SCALE GENOMIC DNA]</scope>
    <source>
        <strain evidence="14">CN3</strain>
    </source>
</reference>
<dbReference type="InterPro" id="IPR008635">
    <property type="entry name" value="Coiled_stalk_dom"/>
</dbReference>
<evidence type="ECO:0000256" key="2">
    <source>
        <dbReference type="ARBA" id="ARBA00004442"/>
    </source>
</evidence>
<dbReference type="SUPFAM" id="SSF101967">
    <property type="entry name" value="Adhesin YadA, collagen-binding domain"/>
    <property type="match status" value="3"/>
</dbReference>
<evidence type="ECO:0000256" key="7">
    <source>
        <dbReference type="ARBA" id="ARBA00022729"/>
    </source>
</evidence>
<feature type="domain" description="Trimeric autotransporter adhesin YadA-like stalk" evidence="12">
    <location>
        <begin position="848"/>
        <end position="880"/>
    </location>
</feature>
<comment type="similarity">
    <text evidence="3">Belongs to the autotransporter-2 (AT-2) (TC 1.B.40) family.</text>
</comment>
<dbReference type="Gene3D" id="2.150.10.10">
    <property type="entry name" value="Serralysin-like metalloprotease, C-terminal"/>
    <property type="match status" value="2"/>
</dbReference>
<organism evidence="13 14">
    <name type="scientific">Sphingomonas hankookensis</name>
    <dbReference type="NCBI Taxonomy" id="563996"/>
    <lineage>
        <taxon>Bacteria</taxon>
        <taxon>Pseudomonadati</taxon>
        <taxon>Pseudomonadota</taxon>
        <taxon>Alphaproteobacteria</taxon>
        <taxon>Sphingomonadales</taxon>
        <taxon>Sphingomonadaceae</taxon>
        <taxon>Sphingomonas</taxon>
    </lineage>
</organism>
<feature type="domain" description="Trimeric autotransporter adhesin YadA-like stalk" evidence="12">
    <location>
        <begin position="787"/>
        <end position="828"/>
    </location>
</feature>
<evidence type="ECO:0000256" key="3">
    <source>
        <dbReference type="ARBA" id="ARBA00005848"/>
    </source>
</evidence>
<evidence type="ECO:0000313" key="13">
    <source>
        <dbReference type="EMBL" id="KZE11873.1"/>
    </source>
</evidence>
<dbReference type="InterPro" id="IPR011049">
    <property type="entry name" value="Serralysin-like_metalloprot_C"/>
</dbReference>
<evidence type="ECO:0000256" key="1">
    <source>
        <dbReference type="ARBA" id="ARBA00004241"/>
    </source>
</evidence>
<dbReference type="Gene3D" id="6.10.250.2040">
    <property type="match status" value="1"/>
</dbReference>
<sequence>MLKILLGTTISIGAATAQQAAAQTRVVSACSGVQLPRSVVTYIVAPVVTGITAPIEQTVNGILNLPLLGAVLPPLNTNATGLLNQAASGAPITLQVLDTNGNIVGPNDQCQMTADAISLDSSAGLSIGGNRISGLGLDGTPSFAADVNAIAFGNNARAEAGATGSIAFGTNAQVTAANSVALGAGSIAGRGAQTGYTAIGLTGTQNSAGEVSVGTAGGLRQITNVAAGSAATDAATVGQVTGVADRVTALAANTIGYDDATRARATLAGAGGTVLANVGAGALNATSTEAVNGAQLFATNGRVDANTAAIGGLDTRVTANTQTIVALQGSTANAVRYDVDAAGVRTGGVTLVGTTPGAAVRLGNVDAGALSATSTDAVNGSQLFATDQRLGAAVASLAALDTQVTANTSQLAALGASAVQYDNVARDRLTLGGSAGTVLANVAAGSVSANSTEAVNGAQLFAVNAQVAANTNAIAQMGNGSLGPVRYSTAATPTTPNGGTVTDDLTLVGASGGAVALHNVAGGTVGAGSTDAVNGDQLNTTNQAVGVLAGRTTTLETVVAGQTTQIAGNTAAIADLQANVTGTGSAVTNLTTRVDANSTAITNLQTQVGNQPLKYADAASPTTPNGGTLTDDATLVSASGGAVGLHNLRAGNVAIGSTDAVNGGQLAETNLQVAANTSAISTLANSLAGSTVSPIQYSNPDSPTASNGGTLTNDVTLVGANPAAAVTLHNVAAGSVAAGSTDAVNGGQLFAVAQQSSNSLQYDRDATGARTNQITLAGGNAAAPVTIANVAAGTVAAGSTQAVNGGQLYAVNQTAQAALTLGANSVQYDGSGNVTLGNAAGTPVALRNVAAGTAATDAVNLGQLQAGLQSVASQTANYIDSRIADIGFDLGTLRRDLSAGSSAAMAVAALPQAMEPGATMIAMGGGTYRGQSAIAFGASRAFADGRAVVKVGGTYDSRGFGGANAGVGFQF</sequence>
<name>A0ABR5YAV7_9SPHN</name>
<feature type="domain" description="Trimeric autotransporter adhesin YadA-like stalk" evidence="12">
    <location>
        <begin position="277"/>
        <end position="310"/>
    </location>
</feature>
<feature type="domain" description="Trimeric autotransporter adhesin YadA-like C-terminal membrane anchor" evidence="11">
    <location>
        <begin position="911"/>
        <end position="971"/>
    </location>
</feature>
<dbReference type="EMBL" id="LQQO01000033">
    <property type="protein sequence ID" value="KZE11873.1"/>
    <property type="molecule type" value="Genomic_DNA"/>
</dbReference>
<keyword evidence="10" id="KW-0998">Cell outer membrane</keyword>
<keyword evidence="8" id="KW-0653">Protein transport</keyword>
<evidence type="ECO:0000256" key="8">
    <source>
        <dbReference type="ARBA" id="ARBA00022927"/>
    </source>
</evidence>
<gene>
    <name evidence="13" type="ORF">AVT10_17010</name>
</gene>
<keyword evidence="9" id="KW-0472">Membrane</keyword>
<evidence type="ECO:0000256" key="6">
    <source>
        <dbReference type="ARBA" id="ARBA00022692"/>
    </source>
</evidence>
<feature type="domain" description="Trimeric autotransporter adhesin YadA-like stalk" evidence="12">
    <location>
        <begin position="648"/>
        <end position="686"/>
    </location>
</feature>
<feature type="domain" description="Trimeric autotransporter adhesin YadA-like stalk" evidence="12">
    <location>
        <begin position="729"/>
        <end position="760"/>
    </location>
</feature>
<feature type="domain" description="Trimeric autotransporter adhesin YadA-like stalk" evidence="12">
    <location>
        <begin position="221"/>
        <end position="256"/>
    </location>
</feature>
<evidence type="ECO:0000256" key="5">
    <source>
        <dbReference type="ARBA" id="ARBA00022452"/>
    </source>
</evidence>
<comment type="subcellular location">
    <subcellularLocation>
        <location evidence="2">Cell outer membrane</location>
    </subcellularLocation>
    <subcellularLocation>
        <location evidence="1">Cell surface</location>
    </subcellularLocation>
</comment>
<evidence type="ECO:0000256" key="9">
    <source>
        <dbReference type="ARBA" id="ARBA00023136"/>
    </source>
</evidence>
<dbReference type="InterPro" id="IPR005594">
    <property type="entry name" value="YadA_C"/>
</dbReference>
<dbReference type="Gene3D" id="3.30.1300.30">
    <property type="entry name" value="GSPII I/J protein-like"/>
    <property type="match status" value="1"/>
</dbReference>
<comment type="caution">
    <text evidence="13">The sequence shown here is derived from an EMBL/GenBank/DDBJ whole genome shotgun (WGS) entry which is preliminary data.</text>
</comment>
<dbReference type="InterPro" id="IPR045584">
    <property type="entry name" value="Pilin-like"/>
</dbReference>
<dbReference type="Proteomes" id="UP000076609">
    <property type="component" value="Unassembled WGS sequence"/>
</dbReference>
<evidence type="ECO:0000259" key="12">
    <source>
        <dbReference type="Pfam" id="PF05662"/>
    </source>
</evidence>
<evidence type="ECO:0000256" key="10">
    <source>
        <dbReference type="ARBA" id="ARBA00023237"/>
    </source>
</evidence>
<evidence type="ECO:0000313" key="14">
    <source>
        <dbReference type="Proteomes" id="UP000076609"/>
    </source>
</evidence>
<keyword evidence="6" id="KW-0812">Transmembrane</keyword>
<accession>A0ABR5YAV7</accession>
<protein>
    <submittedName>
        <fullName evidence="13">Uncharacterized protein</fullName>
    </submittedName>
</protein>
<keyword evidence="5" id="KW-1134">Transmembrane beta strand</keyword>
<dbReference type="Pfam" id="PF03895">
    <property type="entry name" value="YadA_anchor"/>
    <property type="match status" value="1"/>
</dbReference>
<dbReference type="Pfam" id="PF05662">
    <property type="entry name" value="YadA_stalk"/>
    <property type="match status" value="9"/>
</dbReference>
<feature type="domain" description="Trimeric autotransporter adhesin YadA-like stalk" evidence="12">
    <location>
        <begin position="518"/>
        <end position="555"/>
    </location>
</feature>
<keyword evidence="4" id="KW-0813">Transport</keyword>
<feature type="domain" description="Trimeric autotransporter adhesin YadA-like stalk" evidence="12">
    <location>
        <begin position="440"/>
        <end position="477"/>
    </location>
</feature>
<keyword evidence="14" id="KW-1185">Reference proteome</keyword>
<dbReference type="SUPFAM" id="SSF54523">
    <property type="entry name" value="Pili subunits"/>
    <property type="match status" value="1"/>
</dbReference>
<evidence type="ECO:0000256" key="4">
    <source>
        <dbReference type="ARBA" id="ARBA00022448"/>
    </source>
</evidence>
<keyword evidence="7" id="KW-0732">Signal</keyword>